<accession>A0ABV0SZP0</accession>
<keyword evidence="2" id="KW-1185">Reference proteome</keyword>
<sequence length="137" mass="15433">MAGPNKYKQHLPQCCFPVHCITQGSNNSSHRLVVNTKTVCYSQVTCASFLSRFSVSQNLITFALVCSIDCHIKMAGFCTCTISFSLHELLRRLRDGGEGNLSVYSWQFFDFVFILQCETLKASFNLTTTSTTKHRCN</sequence>
<protein>
    <submittedName>
        <fullName evidence="1">Uncharacterized protein</fullName>
    </submittedName>
</protein>
<dbReference type="Proteomes" id="UP001482620">
    <property type="component" value="Unassembled WGS sequence"/>
</dbReference>
<evidence type="ECO:0000313" key="2">
    <source>
        <dbReference type="Proteomes" id="UP001482620"/>
    </source>
</evidence>
<organism evidence="1 2">
    <name type="scientific">Ilyodon furcidens</name>
    <name type="common">goldbreast splitfin</name>
    <dbReference type="NCBI Taxonomy" id="33524"/>
    <lineage>
        <taxon>Eukaryota</taxon>
        <taxon>Metazoa</taxon>
        <taxon>Chordata</taxon>
        <taxon>Craniata</taxon>
        <taxon>Vertebrata</taxon>
        <taxon>Euteleostomi</taxon>
        <taxon>Actinopterygii</taxon>
        <taxon>Neopterygii</taxon>
        <taxon>Teleostei</taxon>
        <taxon>Neoteleostei</taxon>
        <taxon>Acanthomorphata</taxon>
        <taxon>Ovalentaria</taxon>
        <taxon>Atherinomorphae</taxon>
        <taxon>Cyprinodontiformes</taxon>
        <taxon>Goodeidae</taxon>
        <taxon>Ilyodon</taxon>
    </lineage>
</organism>
<gene>
    <name evidence="1" type="ORF">ILYODFUR_023946</name>
</gene>
<evidence type="ECO:0000313" key="1">
    <source>
        <dbReference type="EMBL" id="MEQ2226082.1"/>
    </source>
</evidence>
<reference evidence="1 2" key="1">
    <citation type="submission" date="2021-06" db="EMBL/GenBank/DDBJ databases">
        <authorList>
            <person name="Palmer J.M."/>
        </authorList>
    </citation>
    <scope>NUCLEOTIDE SEQUENCE [LARGE SCALE GENOMIC DNA]</scope>
    <source>
        <strain evidence="2">if_2019</strain>
        <tissue evidence="1">Muscle</tissue>
    </source>
</reference>
<proteinExistence type="predicted"/>
<dbReference type="EMBL" id="JAHRIQ010014376">
    <property type="protein sequence ID" value="MEQ2226082.1"/>
    <property type="molecule type" value="Genomic_DNA"/>
</dbReference>
<name>A0ABV0SZP0_9TELE</name>
<comment type="caution">
    <text evidence="1">The sequence shown here is derived from an EMBL/GenBank/DDBJ whole genome shotgun (WGS) entry which is preliminary data.</text>
</comment>